<dbReference type="EMBL" id="JAUTXU010000113">
    <property type="protein sequence ID" value="KAK3707138.1"/>
    <property type="molecule type" value="Genomic_DNA"/>
</dbReference>
<evidence type="ECO:0000313" key="2">
    <source>
        <dbReference type="Proteomes" id="UP001281147"/>
    </source>
</evidence>
<dbReference type="Proteomes" id="UP001281147">
    <property type="component" value="Unassembled WGS sequence"/>
</dbReference>
<accession>A0ACC3MZM5</accession>
<sequence>MRLKFLISKAIGKLSAVNTAMEFPILELPNELIAHLIEFIDSISDLRHLACTCRRIQQLAEPALYRHALLRGAAKTQEVLRAVQARPERASALHILDVPCDPDLRQDIPALALLMTTAKNIRQLMVESPSCNSGSVAEFEQEDVWGPMTDYLFLPFQRAVGGANLDARPLQRLTKRENCHNALHFDAEIPTAYNHLFRAHAPTAMAALSQQQHSLQALTYTTLHPSLDHRMQFPLHDLINAHHTTRGNVDGGFSSFHKLQRIDLIGHCPQFERAVMSVRPPPNLKALSFQAEGLFPPHVNIHTDLPSPQDTEDTNLLSLLPFLNAPSASVPPKLENIHLICEHSFYQVVLLPGLMQRLLRGAAKAVRKLGNGNAVLMVSSMQTGRYYPPFLYGEPVPTAELMYDGGTDRFGEKYLPREEGEDSSDWEETEDEGYEGPT</sequence>
<evidence type="ECO:0000313" key="1">
    <source>
        <dbReference type="EMBL" id="KAK3707138.1"/>
    </source>
</evidence>
<proteinExistence type="predicted"/>
<comment type="caution">
    <text evidence="1">The sequence shown here is derived from an EMBL/GenBank/DDBJ whole genome shotgun (WGS) entry which is preliminary data.</text>
</comment>
<gene>
    <name evidence="1" type="ORF">LTR37_012307</name>
</gene>
<protein>
    <submittedName>
        <fullName evidence="1">Uncharacterized protein</fullName>
    </submittedName>
</protein>
<keyword evidence="2" id="KW-1185">Reference proteome</keyword>
<name>A0ACC3MZM5_9PEZI</name>
<reference evidence="1" key="1">
    <citation type="submission" date="2023-07" db="EMBL/GenBank/DDBJ databases">
        <title>Black Yeasts Isolated from many extreme environments.</title>
        <authorList>
            <person name="Coleine C."/>
            <person name="Stajich J.E."/>
            <person name="Selbmann L."/>
        </authorList>
    </citation>
    <scope>NUCLEOTIDE SEQUENCE</scope>
    <source>
        <strain evidence="1">CCFEE 5714</strain>
    </source>
</reference>
<organism evidence="1 2">
    <name type="scientific">Vermiconidia calcicola</name>
    <dbReference type="NCBI Taxonomy" id="1690605"/>
    <lineage>
        <taxon>Eukaryota</taxon>
        <taxon>Fungi</taxon>
        <taxon>Dikarya</taxon>
        <taxon>Ascomycota</taxon>
        <taxon>Pezizomycotina</taxon>
        <taxon>Dothideomycetes</taxon>
        <taxon>Dothideomycetidae</taxon>
        <taxon>Mycosphaerellales</taxon>
        <taxon>Extremaceae</taxon>
        <taxon>Vermiconidia</taxon>
    </lineage>
</organism>